<organism evidence="9 10">
    <name type="scientific">Symbiodinium natans</name>
    <dbReference type="NCBI Taxonomy" id="878477"/>
    <lineage>
        <taxon>Eukaryota</taxon>
        <taxon>Sar</taxon>
        <taxon>Alveolata</taxon>
        <taxon>Dinophyceae</taxon>
        <taxon>Suessiales</taxon>
        <taxon>Symbiodiniaceae</taxon>
        <taxon>Symbiodinium</taxon>
    </lineage>
</organism>
<evidence type="ECO:0000259" key="7">
    <source>
        <dbReference type="PROSITE" id="PS50305"/>
    </source>
</evidence>
<dbReference type="Gene3D" id="3.40.50.1220">
    <property type="entry name" value="TPP-binding domain"/>
    <property type="match status" value="1"/>
</dbReference>
<dbReference type="PANTHER" id="PTHR11085">
    <property type="entry name" value="NAD-DEPENDENT PROTEIN DEACYLASE SIRTUIN-5, MITOCHONDRIAL-RELATED"/>
    <property type="match status" value="1"/>
</dbReference>
<dbReference type="InterPro" id="IPR029035">
    <property type="entry name" value="DHS-like_NAD/FAD-binding_dom"/>
</dbReference>
<feature type="transmembrane region" description="Helical" evidence="6">
    <location>
        <begin position="796"/>
        <end position="819"/>
    </location>
</feature>
<name>A0A812KH02_9DINO</name>
<dbReference type="EMBL" id="CAJNDS010000680">
    <property type="protein sequence ID" value="CAE7227729.1"/>
    <property type="molecule type" value="Genomic_DNA"/>
</dbReference>
<comment type="caution">
    <text evidence="3">Lacks conserved residue(s) required for the propagation of feature annotation.</text>
</comment>
<feature type="compositionally biased region" description="Acidic residues" evidence="5">
    <location>
        <begin position="158"/>
        <end position="170"/>
    </location>
</feature>
<dbReference type="OrthoDB" id="424302at2759"/>
<keyword evidence="6" id="KW-1133">Transmembrane helix</keyword>
<dbReference type="PANTHER" id="PTHR11085:SF10">
    <property type="entry name" value="NAD-DEPENDENT PROTEIN DEACYLASE SIRTUIN-5, MITOCHONDRIAL-RELATED"/>
    <property type="match status" value="1"/>
</dbReference>
<dbReference type="Gene3D" id="2.60.40.1970">
    <property type="entry name" value="YEATS domain"/>
    <property type="match status" value="1"/>
</dbReference>
<feature type="region of interest" description="Disordered" evidence="5">
    <location>
        <begin position="102"/>
        <end position="197"/>
    </location>
</feature>
<dbReference type="Proteomes" id="UP000604046">
    <property type="component" value="Unassembled WGS sequence"/>
</dbReference>
<keyword evidence="10" id="KW-1185">Reference proteome</keyword>
<evidence type="ECO:0000259" key="8">
    <source>
        <dbReference type="PROSITE" id="PS51037"/>
    </source>
</evidence>
<evidence type="ECO:0000256" key="3">
    <source>
        <dbReference type="PROSITE-ProRule" id="PRU00236"/>
    </source>
</evidence>
<gene>
    <name evidence="9" type="primary">Sirt7</name>
    <name evidence="9" type="ORF">SNAT2548_LOCUS9004</name>
</gene>
<comment type="caution">
    <text evidence="9">The sequence shown here is derived from an EMBL/GenBank/DDBJ whole genome shotgun (WGS) entry which is preliminary data.</text>
</comment>
<evidence type="ECO:0000313" key="10">
    <source>
        <dbReference type="Proteomes" id="UP000604046"/>
    </source>
</evidence>
<evidence type="ECO:0000313" key="9">
    <source>
        <dbReference type="EMBL" id="CAE7227729.1"/>
    </source>
</evidence>
<dbReference type="GO" id="GO:0017136">
    <property type="term" value="F:histone deacetylase activity, NAD-dependent"/>
    <property type="evidence" value="ECO:0007669"/>
    <property type="project" value="TreeGrafter"/>
</dbReference>
<dbReference type="InterPro" id="IPR038704">
    <property type="entry name" value="YEAST_sf"/>
</dbReference>
<proteinExistence type="predicted"/>
<dbReference type="InterPro" id="IPR050134">
    <property type="entry name" value="NAD-dep_sirtuin_deacylases"/>
</dbReference>
<evidence type="ECO:0000256" key="1">
    <source>
        <dbReference type="ARBA" id="ARBA00023027"/>
    </source>
</evidence>
<evidence type="ECO:0000256" key="4">
    <source>
        <dbReference type="PROSITE-ProRule" id="PRU00376"/>
    </source>
</evidence>
<dbReference type="InterPro" id="IPR055129">
    <property type="entry name" value="YEATS_dom"/>
</dbReference>
<accession>A0A812KH02</accession>
<dbReference type="GO" id="GO:0070403">
    <property type="term" value="F:NAD+ binding"/>
    <property type="evidence" value="ECO:0007669"/>
    <property type="project" value="TreeGrafter"/>
</dbReference>
<dbReference type="Pfam" id="PF03366">
    <property type="entry name" value="YEATS"/>
    <property type="match status" value="1"/>
</dbReference>
<feature type="transmembrane region" description="Helical" evidence="6">
    <location>
        <begin position="687"/>
        <end position="711"/>
    </location>
</feature>
<dbReference type="PROSITE" id="PS51037">
    <property type="entry name" value="YEATS"/>
    <property type="match status" value="1"/>
</dbReference>
<feature type="domain" description="Deacetylase sirtuin-type" evidence="7">
    <location>
        <begin position="258"/>
        <end position="530"/>
    </location>
</feature>
<evidence type="ECO:0000256" key="2">
    <source>
        <dbReference type="ARBA" id="ARBA00023242"/>
    </source>
</evidence>
<feature type="compositionally biased region" description="Pro residues" evidence="5">
    <location>
        <begin position="127"/>
        <end position="138"/>
    </location>
</feature>
<feature type="domain" description="YEATS" evidence="8">
    <location>
        <begin position="1"/>
        <end position="138"/>
    </location>
</feature>
<keyword evidence="6" id="KW-0812">Transmembrane</keyword>
<keyword evidence="1" id="KW-0520">NAD</keyword>
<keyword evidence="6" id="KW-0472">Membrane</keyword>
<feature type="compositionally biased region" description="Pro residues" evidence="5">
    <location>
        <begin position="171"/>
        <end position="180"/>
    </location>
</feature>
<sequence>MVHLILGNTASPAKDGKRYKWTFYVRGATEYLDSVTIKLHPTFKDPVRTCEAAPFEFTSRGWGTFDIAVLLKFKEGTTLRTSWELQFDHEDASGQLEVPHSIASAASSPPQPPPARETAEVADTADPSPPPPPPPPPPQEEDHSDIYGVRGSIAGCDSTDEAAPEADEPAPEPGPSPPPELLRDTSAGKADDDPSRSAVCQRLREMAFMDPSHTHFMFGRGYTGPLQAPKVIWKSSQPPRKDHSCPKWLTATEFEDQPEVAVAKVQELARLIKLSRKTVAYTGAGISAAVIGQAALSGQNTVGWKNNTRAAPPTFTHHALGFLGRQGLLHGWVQQNHDGLPQKAGFPQERINEIHGSWYDPSNPVVKYSGTLHDKSYPWMREDAETADLCLVLGTSLGGLNADQVATKTADRTLLPPAPASGVLAPGAWISLRRPGTALKGLVTAVGDRTIQVRFRSSSDEDSEEEDDRLAEAVTLSKDERFEILPSVGGGLGTVILNLQQTAQDGKMTLRLFGKSDDILRMLLPELGFGLSIVRPPEWPRQDRALVPYDKEGRRSSGKRMWLDLRKGQAIRITPGHNIQGAKQPAYMHIGAKRPIVIKGETKQPGVGLGHVLNRCNTTCSFILQIEGVQMRLGVWWLESAMRGGVTHLPIVNRDPSFEVPWPCRCTDGSMMEKRQSRPAPLLDNPSVALCVISMAMDFFLFFVSSLGVIFASLLQQSCDIPLWWFLALVGLVASISAVLYAKMAWTEHGSDRTWTIHGSLALVVFLVQGGTMVWGGYLCWLALASSQCAVDVLNFTLVCTGLLALIELIGFFSVYFVFIPSFMMQLRDAAKFT</sequence>
<dbReference type="GO" id="GO:0005634">
    <property type="term" value="C:nucleus"/>
    <property type="evidence" value="ECO:0007669"/>
    <property type="project" value="UniProtKB-SubCell"/>
</dbReference>
<dbReference type="PROSITE" id="PS50305">
    <property type="entry name" value="SIRTUIN"/>
    <property type="match status" value="1"/>
</dbReference>
<keyword evidence="2 4" id="KW-0539">Nucleus</keyword>
<evidence type="ECO:0000256" key="6">
    <source>
        <dbReference type="SAM" id="Phobius"/>
    </source>
</evidence>
<evidence type="ECO:0000256" key="5">
    <source>
        <dbReference type="SAM" id="MobiDB-lite"/>
    </source>
</evidence>
<dbReference type="InterPro" id="IPR026590">
    <property type="entry name" value="Ssirtuin_cat_dom"/>
</dbReference>
<reference evidence="9" key="1">
    <citation type="submission" date="2021-02" db="EMBL/GenBank/DDBJ databases">
        <authorList>
            <person name="Dougan E. K."/>
            <person name="Rhodes N."/>
            <person name="Thang M."/>
            <person name="Chan C."/>
        </authorList>
    </citation>
    <scope>NUCLEOTIDE SEQUENCE</scope>
</reference>
<dbReference type="SUPFAM" id="SSF52467">
    <property type="entry name" value="DHS-like NAD/FAD-binding domain"/>
    <property type="match status" value="1"/>
</dbReference>
<comment type="subcellular location">
    <subcellularLocation>
        <location evidence="4">Nucleus</location>
    </subcellularLocation>
</comment>
<dbReference type="AlphaFoldDB" id="A0A812KH02"/>
<protein>
    <submittedName>
        <fullName evidence="9">Sirt7 protein</fullName>
    </submittedName>
</protein>
<feature type="transmembrane region" description="Helical" evidence="6">
    <location>
        <begin position="761"/>
        <end position="784"/>
    </location>
</feature>
<feature type="transmembrane region" description="Helical" evidence="6">
    <location>
        <begin position="723"/>
        <end position="741"/>
    </location>
</feature>